<dbReference type="SUPFAM" id="SSF48403">
    <property type="entry name" value="Ankyrin repeat"/>
    <property type="match status" value="1"/>
</dbReference>
<evidence type="ECO:0000313" key="5">
    <source>
        <dbReference type="WBParaSite" id="jg897"/>
    </source>
</evidence>
<dbReference type="InterPro" id="IPR002110">
    <property type="entry name" value="Ankyrin_rpt"/>
</dbReference>
<reference evidence="5" key="1">
    <citation type="submission" date="2022-11" db="UniProtKB">
        <authorList>
            <consortium name="WormBaseParasite"/>
        </authorList>
    </citation>
    <scope>IDENTIFICATION</scope>
</reference>
<dbReference type="Proteomes" id="UP000887574">
    <property type="component" value="Unplaced"/>
</dbReference>
<organism evidence="4 5">
    <name type="scientific">Ditylenchus dipsaci</name>
    <dbReference type="NCBI Taxonomy" id="166011"/>
    <lineage>
        <taxon>Eukaryota</taxon>
        <taxon>Metazoa</taxon>
        <taxon>Ecdysozoa</taxon>
        <taxon>Nematoda</taxon>
        <taxon>Chromadorea</taxon>
        <taxon>Rhabditida</taxon>
        <taxon>Tylenchina</taxon>
        <taxon>Tylenchomorpha</taxon>
        <taxon>Sphaerularioidea</taxon>
        <taxon>Anguinidae</taxon>
        <taxon>Anguininae</taxon>
        <taxon>Ditylenchus</taxon>
    </lineage>
</organism>
<dbReference type="PROSITE" id="PS50088">
    <property type="entry name" value="ANK_REPEAT"/>
    <property type="match status" value="1"/>
</dbReference>
<keyword evidence="1" id="KW-0677">Repeat</keyword>
<proteinExistence type="predicted"/>
<keyword evidence="2 3" id="KW-0040">ANK repeat</keyword>
<dbReference type="Pfam" id="PF12796">
    <property type="entry name" value="Ank_2"/>
    <property type="match status" value="1"/>
</dbReference>
<evidence type="ECO:0000256" key="3">
    <source>
        <dbReference type="PROSITE-ProRule" id="PRU00023"/>
    </source>
</evidence>
<evidence type="ECO:0000256" key="2">
    <source>
        <dbReference type="ARBA" id="ARBA00023043"/>
    </source>
</evidence>
<dbReference type="WBParaSite" id="jg897">
    <property type="protein sequence ID" value="jg897"/>
    <property type="gene ID" value="jg897"/>
</dbReference>
<keyword evidence="4" id="KW-1185">Reference proteome</keyword>
<name>A0A915EU11_9BILA</name>
<dbReference type="PANTHER" id="PTHR24161">
    <property type="entry name" value="ANK_REP_REGION DOMAIN-CONTAINING PROTEIN-RELATED"/>
    <property type="match status" value="1"/>
</dbReference>
<dbReference type="InterPro" id="IPR036770">
    <property type="entry name" value="Ankyrin_rpt-contain_sf"/>
</dbReference>
<evidence type="ECO:0000313" key="4">
    <source>
        <dbReference type="Proteomes" id="UP000887574"/>
    </source>
</evidence>
<dbReference type="PROSITE" id="PS50297">
    <property type="entry name" value="ANK_REP_REGION"/>
    <property type="match status" value="1"/>
</dbReference>
<dbReference type="AlphaFoldDB" id="A0A915EU11"/>
<sequence>MDPVCTSRESQMRESDQHIGSNLDVLHGVEMIHSMEARQAAQFGDLDRLRQIEIAKLLIDRKCNVNAIGGVLSSTPLHWAARHGHAKMVSLLIRSGADWTLRDVEGFTALHISVQFVAHQ</sequence>
<dbReference type="SMART" id="SM00248">
    <property type="entry name" value="ANK"/>
    <property type="match status" value="2"/>
</dbReference>
<accession>A0A915EU11</accession>
<feature type="repeat" description="ANK" evidence="3">
    <location>
        <begin position="72"/>
        <end position="104"/>
    </location>
</feature>
<dbReference type="PANTHER" id="PTHR24161:SF85">
    <property type="entry name" value="PALMITOYLTRANSFERASE HIP14"/>
    <property type="match status" value="1"/>
</dbReference>
<protein>
    <submittedName>
        <fullName evidence="5">ANK_REP_REGION domain-containing protein</fullName>
    </submittedName>
</protein>
<dbReference type="Gene3D" id="1.25.40.20">
    <property type="entry name" value="Ankyrin repeat-containing domain"/>
    <property type="match status" value="1"/>
</dbReference>
<evidence type="ECO:0000256" key="1">
    <source>
        <dbReference type="ARBA" id="ARBA00022737"/>
    </source>
</evidence>